<accession>A0A3B0TMN8</accession>
<dbReference type="InterPro" id="IPR044146">
    <property type="entry name" value="S1_Tex"/>
</dbReference>
<dbReference type="CDD" id="cd05685">
    <property type="entry name" value="S1_Tex"/>
    <property type="match status" value="1"/>
</dbReference>
<dbReference type="SMART" id="SM00316">
    <property type="entry name" value="S1"/>
    <property type="match status" value="1"/>
</dbReference>
<dbReference type="InterPro" id="IPR012340">
    <property type="entry name" value="NA-bd_OB-fold"/>
</dbReference>
<dbReference type="InterPro" id="IPR003029">
    <property type="entry name" value="S1_domain"/>
</dbReference>
<dbReference type="InterPro" id="IPR032639">
    <property type="entry name" value="Tex_YqgF"/>
</dbReference>
<dbReference type="Gene3D" id="1.10.150.310">
    <property type="entry name" value="Tex RuvX-like domain-like"/>
    <property type="match status" value="1"/>
</dbReference>
<dbReference type="Pfam" id="PF22706">
    <property type="entry name" value="Tex_central_region"/>
    <property type="match status" value="1"/>
</dbReference>
<dbReference type="InterPro" id="IPR041692">
    <property type="entry name" value="HHH_9"/>
</dbReference>
<dbReference type="AlphaFoldDB" id="A0A3B0TMN8"/>
<dbReference type="Gene3D" id="1.10.3500.10">
    <property type="entry name" value="Tex N-terminal region-like"/>
    <property type="match status" value="1"/>
</dbReference>
<dbReference type="FunFam" id="3.30.420.140:FF:000001">
    <property type="entry name" value="RNA-binding transcriptional accessory protein"/>
    <property type="match status" value="1"/>
</dbReference>
<dbReference type="InterPro" id="IPR018974">
    <property type="entry name" value="Tex-like_N"/>
</dbReference>
<dbReference type="InterPro" id="IPR055179">
    <property type="entry name" value="Tex-like_central_region"/>
</dbReference>
<name>A0A3B0TMN8_9ZZZZ</name>
<sequence length="709" mass="79354">MNNKYSQIISSELQIKNDQTASTISLLEDGSTIPFIARYRKEATGQLDEVVLTKIRDRYQQLMELDKRREAVLKSIQEQGKLSKELKVKIDSAKTLSVLEDIYLPYKPKRRTKATIAKEKGLEPLAKLIFAQKGIDPIKEAEKYVDVKKKVESLADALKGARDIMAEWISENQEVRSQMRKLFWDYGSMESKVLKGKEIEGIKFKDYFQWKEAVKSIPSHRVLAVRRGEKEKILSLRISPVEEKALEIVSKCIVKGKGCDSQEVSLACEDSYRRLISLSIETETRLELKKNADIEAIKIFNENLRELLMEAPLGQKNILAIDPGFRTGCKVVCLNRQGKLLENQTIFPGQSKQKEEQAVQIIQLLCETHKVEVIAIGNGTASRETDQFIRALNLGNDIQIVMVNESGASIYSASEAARKEFPDYDITVRGAVSIGRRLMDPLSELVKIDPKSIGVGQYQYDVDQRKLKSNLDDVVISCVNSVGVEVNTASQQLLSYVSGVGTNLACKIVEHRDQQGGFTSRDELKKVAGFGPKVFEQAAGFLRICDGVQILDASAVHPESYHIVQSMAQDLTCELGDLIHSDDLRKKINLSKYVTDLIGMPTLIDIKDELAKPGRDPREAFELFQFAEGIKDIKDLESGMELTGVVTNVTAFGAFVDVGVHHDGLVHISQLSERFVKDPHAIVKVHQKLKVKVLEVDIARGRIGLTARV</sequence>
<dbReference type="Pfam" id="PF00575">
    <property type="entry name" value="S1"/>
    <property type="match status" value="1"/>
</dbReference>
<dbReference type="PANTHER" id="PTHR10724:SF10">
    <property type="entry name" value="S1 RNA-BINDING DOMAIN-CONTAINING PROTEIN 1"/>
    <property type="match status" value="1"/>
</dbReference>
<dbReference type="InterPro" id="IPR012337">
    <property type="entry name" value="RNaseH-like_sf"/>
</dbReference>
<dbReference type="InterPro" id="IPR023319">
    <property type="entry name" value="Tex-like_HTH_dom_sf"/>
</dbReference>
<dbReference type="InterPro" id="IPR037027">
    <property type="entry name" value="YqgF/RNaseH-like_dom_sf"/>
</dbReference>
<gene>
    <name evidence="2" type="ORF">MNBD_BACTEROID05-1342</name>
</gene>
<dbReference type="SUPFAM" id="SSF158832">
    <property type="entry name" value="Tex N-terminal region-like"/>
    <property type="match status" value="1"/>
</dbReference>
<reference evidence="2" key="1">
    <citation type="submission" date="2018-06" db="EMBL/GenBank/DDBJ databases">
        <authorList>
            <person name="Zhirakovskaya E."/>
        </authorList>
    </citation>
    <scope>NUCLEOTIDE SEQUENCE</scope>
</reference>
<dbReference type="Pfam" id="PF12836">
    <property type="entry name" value="HHH_3"/>
    <property type="match status" value="1"/>
</dbReference>
<dbReference type="GO" id="GO:0006139">
    <property type="term" value="P:nucleobase-containing compound metabolic process"/>
    <property type="evidence" value="ECO:0007669"/>
    <property type="project" value="InterPro"/>
</dbReference>
<dbReference type="SMART" id="SM00732">
    <property type="entry name" value="YqgFc"/>
    <property type="match status" value="1"/>
</dbReference>
<dbReference type="InterPro" id="IPR050437">
    <property type="entry name" value="Ribos_protein_bS1-like"/>
</dbReference>
<proteinExistence type="predicted"/>
<feature type="domain" description="S1 motif" evidence="1">
    <location>
        <begin position="639"/>
        <end position="708"/>
    </location>
</feature>
<dbReference type="Pfam" id="PF09371">
    <property type="entry name" value="Tex_N"/>
    <property type="match status" value="1"/>
</dbReference>
<dbReference type="GO" id="GO:0006412">
    <property type="term" value="P:translation"/>
    <property type="evidence" value="ECO:0007669"/>
    <property type="project" value="TreeGrafter"/>
</dbReference>
<organism evidence="2">
    <name type="scientific">hydrothermal vent metagenome</name>
    <dbReference type="NCBI Taxonomy" id="652676"/>
    <lineage>
        <taxon>unclassified sequences</taxon>
        <taxon>metagenomes</taxon>
        <taxon>ecological metagenomes</taxon>
    </lineage>
</organism>
<evidence type="ECO:0000259" key="1">
    <source>
        <dbReference type="PROSITE" id="PS50126"/>
    </source>
</evidence>
<dbReference type="PROSITE" id="PS50126">
    <property type="entry name" value="S1"/>
    <property type="match status" value="1"/>
</dbReference>
<dbReference type="GO" id="GO:0005737">
    <property type="term" value="C:cytoplasm"/>
    <property type="evidence" value="ECO:0007669"/>
    <property type="project" value="UniProtKB-ARBA"/>
</dbReference>
<dbReference type="GO" id="GO:0003729">
    <property type="term" value="F:mRNA binding"/>
    <property type="evidence" value="ECO:0007669"/>
    <property type="project" value="UniProtKB-ARBA"/>
</dbReference>
<dbReference type="Gene3D" id="1.10.10.650">
    <property type="entry name" value="RuvA domain 2-like"/>
    <property type="match status" value="1"/>
</dbReference>
<dbReference type="Pfam" id="PF17674">
    <property type="entry name" value="HHH_9"/>
    <property type="match status" value="1"/>
</dbReference>
<dbReference type="FunFam" id="1.10.10.650:FF:000001">
    <property type="entry name" value="S1 RNA-binding domain 1"/>
    <property type="match status" value="1"/>
</dbReference>
<dbReference type="PANTHER" id="PTHR10724">
    <property type="entry name" value="30S RIBOSOMAL PROTEIN S1"/>
    <property type="match status" value="1"/>
</dbReference>
<evidence type="ECO:0000313" key="2">
    <source>
        <dbReference type="EMBL" id="VAW17910.1"/>
    </source>
</evidence>
<protein>
    <submittedName>
        <fullName evidence="2">Transcription accessory protein (S1 RNA-binding domain)</fullName>
    </submittedName>
</protein>
<dbReference type="InterPro" id="IPR006641">
    <property type="entry name" value="YqgF/RNaseH-like_dom"/>
</dbReference>
<dbReference type="GO" id="GO:0003735">
    <property type="term" value="F:structural constituent of ribosome"/>
    <property type="evidence" value="ECO:0007669"/>
    <property type="project" value="TreeGrafter"/>
</dbReference>
<dbReference type="EMBL" id="UOEN01000395">
    <property type="protein sequence ID" value="VAW17910.1"/>
    <property type="molecule type" value="Genomic_DNA"/>
</dbReference>
<dbReference type="Gene3D" id="3.30.420.140">
    <property type="entry name" value="YqgF/RNase H-like domain"/>
    <property type="match status" value="1"/>
</dbReference>
<dbReference type="SUPFAM" id="SSF47781">
    <property type="entry name" value="RuvA domain 2-like"/>
    <property type="match status" value="2"/>
</dbReference>
<dbReference type="Pfam" id="PF16921">
    <property type="entry name" value="Tex_YqgF"/>
    <property type="match status" value="1"/>
</dbReference>
<dbReference type="InterPro" id="IPR023323">
    <property type="entry name" value="Tex-like_dom_sf"/>
</dbReference>
<dbReference type="FunFam" id="2.40.50.140:FF:000051">
    <property type="entry name" value="RNA-binding transcriptional accessory protein"/>
    <property type="match status" value="1"/>
</dbReference>
<dbReference type="InterPro" id="IPR010994">
    <property type="entry name" value="RuvA_2-like"/>
</dbReference>
<dbReference type="SUPFAM" id="SSF50249">
    <property type="entry name" value="Nucleic acid-binding proteins"/>
    <property type="match status" value="1"/>
</dbReference>
<dbReference type="Gene3D" id="2.40.50.140">
    <property type="entry name" value="Nucleic acid-binding proteins"/>
    <property type="match status" value="1"/>
</dbReference>
<dbReference type="SUPFAM" id="SSF53098">
    <property type="entry name" value="Ribonuclease H-like"/>
    <property type="match status" value="1"/>
</dbReference>